<evidence type="ECO:0000259" key="4">
    <source>
        <dbReference type="Pfam" id="PF13817"/>
    </source>
</evidence>
<evidence type="ECO:0000259" key="1">
    <source>
        <dbReference type="Pfam" id="PF03050"/>
    </source>
</evidence>
<reference evidence="5 6" key="1">
    <citation type="submission" date="2014-11" db="EMBL/GenBank/DDBJ databases">
        <title>Symbiosis island explosion on the genome of extra-slow-growing strains of soybean bradyrhizobia with massive insertion sequences.</title>
        <authorList>
            <person name="Iida T."/>
            <person name="Minamisawa K."/>
        </authorList>
    </citation>
    <scope>NUCLEOTIDE SEQUENCE [LARGE SCALE GENOMIC DNA]</scope>
    <source>
        <strain evidence="5 6">NK6</strain>
    </source>
</reference>
<dbReference type="PANTHER" id="PTHR33678">
    <property type="entry name" value="BLL1576 PROTEIN"/>
    <property type="match status" value="1"/>
</dbReference>
<organism evidence="5 6">
    <name type="scientific">Bradyrhizobium diazoefficiens</name>
    <dbReference type="NCBI Taxonomy" id="1355477"/>
    <lineage>
        <taxon>Bacteria</taxon>
        <taxon>Pseudomonadati</taxon>
        <taxon>Pseudomonadota</taxon>
        <taxon>Alphaproteobacteria</taxon>
        <taxon>Hyphomicrobiales</taxon>
        <taxon>Nitrobacteraceae</taxon>
        <taxon>Bradyrhizobium</taxon>
    </lineage>
</organism>
<dbReference type="Pfam" id="PF13005">
    <property type="entry name" value="zf-IS66"/>
    <property type="match status" value="1"/>
</dbReference>
<name>A0A0E4BLA0_9BRAD</name>
<evidence type="ECO:0000259" key="3">
    <source>
        <dbReference type="Pfam" id="PF13007"/>
    </source>
</evidence>
<protein>
    <submittedName>
        <fullName evidence="5">Putative transposase</fullName>
    </submittedName>
</protein>
<dbReference type="NCBIfam" id="NF033517">
    <property type="entry name" value="transpos_IS66"/>
    <property type="match status" value="1"/>
</dbReference>
<feature type="domain" description="Transposase IS66 central" evidence="1">
    <location>
        <begin position="241"/>
        <end position="530"/>
    </location>
</feature>
<evidence type="ECO:0000313" key="5">
    <source>
        <dbReference type="EMBL" id="BAR54376.1"/>
    </source>
</evidence>
<dbReference type="InterPro" id="IPR024463">
    <property type="entry name" value="Transposase_TnpC_homeodom"/>
</dbReference>
<feature type="domain" description="Transposase TnpC homeodomain" evidence="3">
    <location>
        <begin position="103"/>
        <end position="177"/>
    </location>
</feature>
<proteinExistence type="predicted"/>
<dbReference type="InterPro" id="IPR024474">
    <property type="entry name" value="Znf_dom_IS66"/>
</dbReference>
<evidence type="ECO:0000313" key="6">
    <source>
        <dbReference type="Proteomes" id="UP000063308"/>
    </source>
</evidence>
<dbReference type="Pfam" id="PF13007">
    <property type="entry name" value="LZ_Tnp_IS66"/>
    <property type="match status" value="1"/>
</dbReference>
<dbReference type="Pfam" id="PF03050">
    <property type="entry name" value="DDE_Tnp_IS66"/>
    <property type="match status" value="1"/>
</dbReference>
<dbReference type="InterPro" id="IPR004291">
    <property type="entry name" value="Transposase_IS66_central"/>
</dbReference>
<dbReference type="EMBL" id="AP014685">
    <property type="protein sequence ID" value="BAR54376.1"/>
    <property type="molecule type" value="Genomic_DNA"/>
</dbReference>
<sequence>MIRQTHYQGHSLEEGPTGGCEAAAIDGLKNLWHFESGLWKVWETGREHAVMAAMTKAVAELPDDVDALKAMIVAMADQRALLEARNSHLEVANKTADERIATLTAIVRMLERSRYGTRSERLRGATLSDEQHAFVFDEIKTGMAAVEAELESAAQDKPKRAPRPRKGLAAHLERVEIVIEPEIPVGCEGLEKVLIGEDVSERLDVMPAKFRVIVTRRPKYAYRNRDGVIQAPAPLHIIESGIPTEALLAQIAVAKYADGLPLYRQEAIYARDQVELDRSLMAQWMGKVGFELQPLADYVLERIKQGERVFADETTLPTLAPGSGKTQKAWLWAYARDDRPFGGAGPPMVAYRFEDSRSGDCVARHLAGFSGLLQVDGYAAYNRLTREGGANEGVTLAACFAHVRRRFYELHVNESSRLATQTISTMAALWKAEEDIRGKDPATRVKARQEKSAAIVARLFELWETELPRLSGKSKLAEAIRYAISRRTALERFLNDGRVEIDSNIVERAIRPQTITRKNALFAGSAGGGRTWATIATLLQTAKMNDVDPHAWLTLTLERIAQGWPISSIDQLMPWNFNA</sequence>
<evidence type="ECO:0000259" key="2">
    <source>
        <dbReference type="Pfam" id="PF13005"/>
    </source>
</evidence>
<dbReference type="InterPro" id="IPR052344">
    <property type="entry name" value="Transposase-related"/>
</dbReference>
<feature type="domain" description="Transposase IS66 C-terminal" evidence="4">
    <location>
        <begin position="537"/>
        <end position="575"/>
    </location>
</feature>
<accession>A0A0E4BLA0</accession>
<dbReference type="Proteomes" id="UP000063308">
    <property type="component" value="Chromosome"/>
</dbReference>
<dbReference type="AlphaFoldDB" id="A0A0E4BLA0"/>
<feature type="domain" description="Transposase IS66 zinc-finger binding" evidence="2">
    <location>
        <begin position="187"/>
        <end position="223"/>
    </location>
</feature>
<dbReference type="InterPro" id="IPR039552">
    <property type="entry name" value="IS66_C"/>
</dbReference>
<dbReference type="PANTHER" id="PTHR33678:SF1">
    <property type="entry name" value="BLL1576 PROTEIN"/>
    <property type="match status" value="1"/>
</dbReference>
<dbReference type="Pfam" id="PF13817">
    <property type="entry name" value="DDE_Tnp_IS66_C"/>
    <property type="match status" value="1"/>
</dbReference>
<gene>
    <name evidence="5" type="ORF">NK6_1191</name>
</gene>